<organism evidence="1 2">
    <name type="scientific">Peltaster fructicola</name>
    <dbReference type="NCBI Taxonomy" id="286661"/>
    <lineage>
        <taxon>Eukaryota</taxon>
        <taxon>Fungi</taxon>
        <taxon>Dikarya</taxon>
        <taxon>Ascomycota</taxon>
        <taxon>Pezizomycotina</taxon>
        <taxon>Dothideomycetes</taxon>
        <taxon>Dothideomycetes incertae sedis</taxon>
        <taxon>Peltaster</taxon>
    </lineage>
</organism>
<dbReference type="PANTHER" id="PTHR12350:SF19">
    <property type="entry name" value="SET DOMAIN-CONTAINING PROTEIN"/>
    <property type="match status" value="1"/>
</dbReference>
<keyword evidence="2" id="KW-1185">Reference proteome</keyword>
<evidence type="ECO:0008006" key="3">
    <source>
        <dbReference type="Google" id="ProtNLM"/>
    </source>
</evidence>
<dbReference type="OrthoDB" id="5984008at2759"/>
<sequence>MAPYLEGELIDPSTQKTEPVYPLSIEGLDKLFEYRSHEGGLSNGVVSQVDLPAGAHFCYITQHKPAAKPDWSTVQAGKHTHIDLQSGLVYTNHSCRPSLEFQMFSPDANGKYPQTLPYELPEGQPAPVPGKHGIAGEVRVAHDRAIKKGEDLTFFYPSTEWKSVKPFDCLCNAGEGICVKNAAGSSYLSKEQLSRYFLADHIKELLKERDAQQ</sequence>
<dbReference type="SUPFAM" id="SSF82199">
    <property type="entry name" value="SET domain"/>
    <property type="match status" value="1"/>
</dbReference>
<dbReference type="AlphaFoldDB" id="A0A6H0XT27"/>
<dbReference type="Gene3D" id="2.170.270.10">
    <property type="entry name" value="SET domain"/>
    <property type="match status" value="1"/>
</dbReference>
<accession>A0A6H0XT27</accession>
<dbReference type="Proteomes" id="UP000503462">
    <property type="component" value="Chromosome 2"/>
</dbReference>
<evidence type="ECO:0000313" key="1">
    <source>
        <dbReference type="EMBL" id="QIW97916.1"/>
    </source>
</evidence>
<protein>
    <recommendedName>
        <fullName evidence="3">SET domain-containing protein</fullName>
    </recommendedName>
</protein>
<gene>
    <name evidence="1" type="ORF">AMS68_003434</name>
</gene>
<dbReference type="InterPro" id="IPR053201">
    <property type="entry name" value="Flavunoidine_N-MTase"/>
</dbReference>
<proteinExistence type="predicted"/>
<dbReference type="InterPro" id="IPR046341">
    <property type="entry name" value="SET_dom_sf"/>
</dbReference>
<dbReference type="PANTHER" id="PTHR12350">
    <property type="entry name" value="HISTONE-LYSINE N-METHYLTRANSFERASE-RELATED"/>
    <property type="match status" value="1"/>
</dbReference>
<reference evidence="1 2" key="1">
    <citation type="journal article" date="2016" name="Sci. Rep.">
        <title>Peltaster fructicola genome reveals evolution from an invasive phytopathogen to an ectophytic parasite.</title>
        <authorList>
            <person name="Xu C."/>
            <person name="Chen H."/>
            <person name="Gleason M.L."/>
            <person name="Xu J.R."/>
            <person name="Liu H."/>
            <person name="Zhang R."/>
            <person name="Sun G."/>
        </authorList>
    </citation>
    <scope>NUCLEOTIDE SEQUENCE [LARGE SCALE GENOMIC DNA]</scope>
    <source>
        <strain evidence="1 2">LNHT1506</strain>
    </source>
</reference>
<evidence type="ECO:0000313" key="2">
    <source>
        <dbReference type="Proteomes" id="UP000503462"/>
    </source>
</evidence>
<name>A0A6H0XT27_9PEZI</name>
<dbReference type="EMBL" id="CP051140">
    <property type="protein sequence ID" value="QIW97916.1"/>
    <property type="molecule type" value="Genomic_DNA"/>
</dbReference>